<protein>
    <submittedName>
        <fullName evidence="8">ABC transporter permease</fullName>
    </submittedName>
</protein>
<dbReference type="KEGG" id="mgk:FSB76_12480"/>
<sequence>MFKLWASIVKDVRILLRDKVGISLMFIMPVILVIVVTLIQNSTFQLMNKNKLTVVVCNQDAGKLSKQLTSTINKIGMFKVVRAASNLNEQQMGDAMHSADAMLAITIPPDFSAKIEAKAKSSSNKALKSFGLQADSAKEEKLTAPTPLILHYNPSIPESIRFSVNGALTSALQIVESRETLRTLYFAINEKEMPEKLEQEMLNGKAEIKQVPVSKGGSITAPNATQHNVPAWTIFAMFFIIMSLSGSVVREKVSGSFIRLKTLPTNFAVGLLSKQITYLCVTLFQALVIFSLGLWFFPYINLPALNLPADIFGLVLVTVAVGYCAVSYAICVGVFAHTQEQANGFGAVSIVILSAIGGLMVPSFAMPGALKTISSLSPLHWCIEAYYGLFLEGAGLKDVVISIIPLVGITFVFQALTFIGLKRKNLI</sequence>
<dbReference type="PANTHER" id="PTHR30294">
    <property type="entry name" value="MEMBRANE COMPONENT OF ABC TRANSPORTER YHHJ-RELATED"/>
    <property type="match status" value="1"/>
</dbReference>
<dbReference type="GO" id="GO:0140359">
    <property type="term" value="F:ABC-type transporter activity"/>
    <property type="evidence" value="ECO:0007669"/>
    <property type="project" value="InterPro"/>
</dbReference>
<reference evidence="8 9" key="1">
    <citation type="journal article" date="2013" name="J. Microbiol.">
        <title>Mucilaginibacter ginsenosidivorax sp. nov., with ginsenoside converting activity isolated from sediment.</title>
        <authorList>
            <person name="Kim J.K."/>
            <person name="Choi T.E."/>
            <person name="Liu Q.M."/>
            <person name="Park H.Y."/>
            <person name="Yi T.H."/>
            <person name="Yoon M.H."/>
            <person name="Kim S.C."/>
            <person name="Im W.T."/>
        </authorList>
    </citation>
    <scope>NUCLEOTIDE SEQUENCE [LARGE SCALE GENOMIC DNA]</scope>
    <source>
        <strain evidence="8 9">KHI28</strain>
    </source>
</reference>
<comment type="subcellular location">
    <subcellularLocation>
        <location evidence="1">Cell membrane</location>
        <topology evidence="1">Multi-pass membrane protein</topology>
    </subcellularLocation>
</comment>
<evidence type="ECO:0000256" key="1">
    <source>
        <dbReference type="ARBA" id="ARBA00004651"/>
    </source>
</evidence>
<evidence type="ECO:0000313" key="8">
    <source>
        <dbReference type="EMBL" id="QEC76726.1"/>
    </source>
</evidence>
<evidence type="ECO:0000256" key="3">
    <source>
        <dbReference type="ARBA" id="ARBA00022692"/>
    </source>
</evidence>
<accession>A0A5B8W1J9</accession>
<dbReference type="PANTHER" id="PTHR30294:SF38">
    <property type="entry name" value="TRANSPORT PERMEASE PROTEIN"/>
    <property type="match status" value="1"/>
</dbReference>
<evidence type="ECO:0000256" key="6">
    <source>
        <dbReference type="SAM" id="Phobius"/>
    </source>
</evidence>
<feature type="transmembrane region" description="Helical" evidence="6">
    <location>
        <begin position="311"/>
        <end position="335"/>
    </location>
</feature>
<dbReference type="InterPro" id="IPR051449">
    <property type="entry name" value="ABC-2_transporter_component"/>
</dbReference>
<gene>
    <name evidence="8" type="ORF">FSB76_12480</name>
</gene>
<evidence type="ECO:0000313" key="9">
    <source>
        <dbReference type="Proteomes" id="UP000321362"/>
    </source>
</evidence>
<keyword evidence="9" id="KW-1185">Reference proteome</keyword>
<evidence type="ECO:0000259" key="7">
    <source>
        <dbReference type="Pfam" id="PF12698"/>
    </source>
</evidence>
<keyword evidence="4 6" id="KW-1133">Transmembrane helix</keyword>
<evidence type="ECO:0000256" key="4">
    <source>
        <dbReference type="ARBA" id="ARBA00022989"/>
    </source>
</evidence>
<feature type="transmembrane region" description="Helical" evidence="6">
    <location>
        <begin position="276"/>
        <end position="299"/>
    </location>
</feature>
<dbReference type="RefSeq" id="WP_147053896.1">
    <property type="nucleotide sequence ID" value="NZ_CP042437.1"/>
</dbReference>
<name>A0A5B8W1J9_9SPHI</name>
<organism evidence="8 9">
    <name type="scientific">Mucilaginibacter ginsenosidivorax</name>
    <dbReference type="NCBI Taxonomy" id="862126"/>
    <lineage>
        <taxon>Bacteria</taxon>
        <taxon>Pseudomonadati</taxon>
        <taxon>Bacteroidota</taxon>
        <taxon>Sphingobacteriia</taxon>
        <taxon>Sphingobacteriales</taxon>
        <taxon>Sphingobacteriaceae</taxon>
        <taxon>Mucilaginibacter</taxon>
    </lineage>
</organism>
<dbReference type="AlphaFoldDB" id="A0A5B8W1J9"/>
<dbReference type="Pfam" id="PF12698">
    <property type="entry name" value="ABC2_membrane_3"/>
    <property type="match status" value="1"/>
</dbReference>
<dbReference type="EMBL" id="CP042437">
    <property type="protein sequence ID" value="QEC76726.1"/>
    <property type="molecule type" value="Genomic_DNA"/>
</dbReference>
<dbReference type="Gene3D" id="3.40.1710.10">
    <property type="entry name" value="abc type-2 transporter like domain"/>
    <property type="match status" value="1"/>
</dbReference>
<keyword evidence="2" id="KW-1003">Cell membrane</keyword>
<dbReference type="Proteomes" id="UP000321362">
    <property type="component" value="Chromosome"/>
</dbReference>
<dbReference type="OrthoDB" id="266913at2"/>
<proteinExistence type="predicted"/>
<feature type="domain" description="ABC-2 type transporter transmembrane" evidence="7">
    <location>
        <begin position="20"/>
        <end position="418"/>
    </location>
</feature>
<evidence type="ECO:0000256" key="5">
    <source>
        <dbReference type="ARBA" id="ARBA00023136"/>
    </source>
</evidence>
<keyword evidence="3 6" id="KW-0812">Transmembrane</keyword>
<feature type="transmembrane region" description="Helical" evidence="6">
    <location>
        <begin position="20"/>
        <end position="39"/>
    </location>
</feature>
<feature type="transmembrane region" description="Helical" evidence="6">
    <location>
        <begin position="229"/>
        <end position="249"/>
    </location>
</feature>
<dbReference type="GO" id="GO:0005886">
    <property type="term" value="C:plasma membrane"/>
    <property type="evidence" value="ECO:0007669"/>
    <property type="project" value="UniProtKB-SubCell"/>
</dbReference>
<keyword evidence="5 6" id="KW-0472">Membrane</keyword>
<feature type="transmembrane region" description="Helical" evidence="6">
    <location>
        <begin position="399"/>
        <end position="421"/>
    </location>
</feature>
<dbReference type="InterPro" id="IPR013525">
    <property type="entry name" value="ABC2_TM"/>
</dbReference>
<evidence type="ECO:0000256" key="2">
    <source>
        <dbReference type="ARBA" id="ARBA00022475"/>
    </source>
</evidence>
<feature type="transmembrane region" description="Helical" evidence="6">
    <location>
        <begin position="347"/>
        <end position="370"/>
    </location>
</feature>